<evidence type="ECO:0000313" key="4">
    <source>
        <dbReference type="Proteomes" id="UP000594659"/>
    </source>
</evidence>
<accession>A0A7S8WHM7</accession>
<dbReference type="RefSeq" id="WP_038337734.1">
    <property type="nucleotide sequence ID" value="NZ_AP023078.1"/>
</dbReference>
<feature type="compositionally biased region" description="Low complexity" evidence="1">
    <location>
        <begin position="37"/>
        <end position="58"/>
    </location>
</feature>
<dbReference type="GeneID" id="67513435"/>
<evidence type="ECO:0000313" key="3">
    <source>
        <dbReference type="EMBL" id="QPF15390.1"/>
    </source>
</evidence>
<proteinExistence type="predicted"/>
<dbReference type="EMBL" id="CP062921">
    <property type="protein sequence ID" value="QPF15390.1"/>
    <property type="molecule type" value="Genomic_DNA"/>
</dbReference>
<gene>
    <name evidence="3" type="ORF">IMO23_18995</name>
</gene>
<organism evidence="3 4">
    <name type="scientific">Acinetobacter baumannii</name>
    <dbReference type="NCBI Taxonomy" id="470"/>
    <lineage>
        <taxon>Bacteria</taxon>
        <taxon>Pseudomonadati</taxon>
        <taxon>Pseudomonadota</taxon>
        <taxon>Gammaproteobacteria</taxon>
        <taxon>Moraxellales</taxon>
        <taxon>Moraxellaceae</taxon>
        <taxon>Acinetobacter</taxon>
        <taxon>Acinetobacter calcoaceticus/baumannii complex</taxon>
    </lineage>
</organism>
<evidence type="ECO:0000256" key="2">
    <source>
        <dbReference type="SAM" id="Phobius"/>
    </source>
</evidence>
<feature type="region of interest" description="Disordered" evidence="1">
    <location>
        <begin position="35"/>
        <end position="71"/>
    </location>
</feature>
<protein>
    <submittedName>
        <fullName evidence="3">Uncharacterized protein</fullName>
    </submittedName>
</protein>
<keyword evidence="2" id="KW-1133">Transmembrane helix</keyword>
<keyword evidence="3" id="KW-0614">Plasmid</keyword>
<keyword evidence="2" id="KW-0812">Transmembrane</keyword>
<feature type="transmembrane region" description="Helical" evidence="2">
    <location>
        <begin position="6"/>
        <end position="24"/>
    </location>
</feature>
<dbReference type="Proteomes" id="UP000594659">
    <property type="component" value="Plasmid unnamed1836"/>
</dbReference>
<geneLocation type="plasmid" evidence="3 4">
    <name>unnamed1836</name>
</geneLocation>
<name>A0A7S8WHM7_ACIBA</name>
<reference evidence="3 4" key="1">
    <citation type="submission" date="2020-09" db="EMBL/GenBank/DDBJ databases">
        <title>Resistance determinants and their genetic context in bacteria from a longitudinal study of pigs reared under conventional and antibiotic-free husbandry practices.</title>
        <authorList>
            <person name="Poulin-Laprade D."/>
            <person name="Brouard J.-S."/>
            <person name="Gagnon N."/>
            <person name="Turcotte A."/>
            <person name="Langlois A."/>
            <person name="Matte J.J."/>
            <person name="Carrillo C.D."/>
            <person name="Zaheer R."/>
            <person name="McAllister T."/>
            <person name="Topp E."/>
            <person name="Talbot G."/>
        </authorList>
    </citation>
    <scope>NUCLEOTIDE SEQUENCE [LARGE SCALE GENOMIC DNA]</scope>
    <source>
        <strain evidence="3 4">Res13-Abat-PEA21-P4-01-A</strain>
        <plasmid evidence="3 4">unnamed1836</plasmid>
    </source>
</reference>
<keyword evidence="2" id="KW-0472">Membrane</keyword>
<feature type="compositionally biased region" description="Polar residues" evidence="1">
    <location>
        <begin position="59"/>
        <end position="71"/>
    </location>
</feature>
<sequence length="276" mass="31326">MKKNKILLIVLVVGIIVLGIVIFIKSQAVTETKRLGNGENTNHNETSSSSEPSIQNTNQNTELSNTNQSSLAKNQNDESFIFNSDLKALREKYPDGVIYTKLSEAKLSKAQKDDLAKNFDNLNRYGSFSGGKITNEFSNLDKKRAALKEEKPLDFKPINTDGLVPDLKLSGKWYSGAINEGKYNSLYRLYENQDGSTKFEITEMYLNPNNSAIVEVFQESLNHNVNNVPMTIETLRNENGQDIYNVHFNYNNRYYSLSTENMNRTQVENIINQITK</sequence>
<dbReference type="AlphaFoldDB" id="A0A7S8WHM7"/>
<evidence type="ECO:0000256" key="1">
    <source>
        <dbReference type="SAM" id="MobiDB-lite"/>
    </source>
</evidence>